<dbReference type="Pfam" id="PF01425">
    <property type="entry name" value="Amidase"/>
    <property type="match status" value="1"/>
</dbReference>
<dbReference type="RefSeq" id="WP_356954574.1">
    <property type="nucleotide sequence ID" value="NZ_JBEYBD010000002.1"/>
</dbReference>
<evidence type="ECO:0000259" key="1">
    <source>
        <dbReference type="Pfam" id="PF01425"/>
    </source>
</evidence>
<dbReference type="PANTHER" id="PTHR11895">
    <property type="entry name" value="TRANSAMIDASE"/>
    <property type="match status" value="1"/>
</dbReference>
<evidence type="ECO:0000313" key="2">
    <source>
        <dbReference type="EMBL" id="MEU1950451.1"/>
    </source>
</evidence>
<keyword evidence="3" id="KW-1185">Reference proteome</keyword>
<comment type="caution">
    <text evidence="2">The sequence shown here is derived from an EMBL/GenBank/DDBJ whole genome shotgun (WGS) entry which is preliminary data.</text>
</comment>
<dbReference type="Gene3D" id="3.90.1300.10">
    <property type="entry name" value="Amidase signature (AS) domain"/>
    <property type="match status" value="1"/>
</dbReference>
<protein>
    <submittedName>
        <fullName evidence="2">Amidase family protein</fullName>
    </submittedName>
</protein>
<dbReference type="InterPro" id="IPR000120">
    <property type="entry name" value="Amidase"/>
</dbReference>
<sequence length="487" mass="50616">MTLSPWQTYSVADLRRLLTDGTVTSAEIIRTYLDRIDRFDRAGSPPLNSIVDIDRTAVEHARARDRERAAGRVRSPLHGIPFVVKTNIAATGLPATAGNRGLASYRPRTDAAVVRELRAAGTIVLASANMSEFAWHGTFTESSIRGITANIFDTARSAGGSSGGSAVAVAAGFAPISLGTDSCGSVVGPAVHAGLVGFRPSGGAVGRSGVIPLSPSQDVVGPIGRTVRDIAEFADLMTGGRHSWLAGAAATDLTELTTAYLTWPFDTPSGRSAARGRDSRSARLRALADHMIDTLTREYRLRRAELPELDAAFARDVLTDSGWTDARHSIDMFLERTPARYEPGAGARRGPRPDFADLLTTTALDRDTAAAWLAAPPIPNPAHDAALAKQRAGRRALTALLARRGVDVLIYPTAPDIAHPGWAGTAAAGIASNTGAPSVQVPIGAVAGLPVGLTVTAAPGCDARALAVAAALEAVVPNAVHPPGIGS</sequence>
<proteinExistence type="predicted"/>
<feature type="domain" description="Amidase" evidence="1">
    <location>
        <begin position="27"/>
        <end position="465"/>
    </location>
</feature>
<gene>
    <name evidence="2" type="ORF">ABZ510_01200</name>
</gene>
<accession>A0ABV2WHU1</accession>
<dbReference type="EMBL" id="JBEYBF010000001">
    <property type="protein sequence ID" value="MEU1950451.1"/>
    <property type="molecule type" value="Genomic_DNA"/>
</dbReference>
<dbReference type="SUPFAM" id="SSF75304">
    <property type="entry name" value="Amidase signature (AS) enzymes"/>
    <property type="match status" value="1"/>
</dbReference>
<organism evidence="2 3">
    <name type="scientific">Nocardia rhamnosiphila</name>
    <dbReference type="NCBI Taxonomy" id="426716"/>
    <lineage>
        <taxon>Bacteria</taxon>
        <taxon>Bacillati</taxon>
        <taxon>Actinomycetota</taxon>
        <taxon>Actinomycetes</taxon>
        <taxon>Mycobacteriales</taxon>
        <taxon>Nocardiaceae</taxon>
        <taxon>Nocardia</taxon>
    </lineage>
</organism>
<reference evidence="2 3" key="1">
    <citation type="submission" date="2024-06" db="EMBL/GenBank/DDBJ databases">
        <title>The Natural Products Discovery Center: Release of the First 8490 Sequenced Strains for Exploring Actinobacteria Biosynthetic Diversity.</title>
        <authorList>
            <person name="Kalkreuter E."/>
            <person name="Kautsar S.A."/>
            <person name="Yang D."/>
            <person name="Bader C.D."/>
            <person name="Teijaro C.N."/>
            <person name="Fluegel L."/>
            <person name="Davis C.M."/>
            <person name="Simpson J.R."/>
            <person name="Lauterbach L."/>
            <person name="Steele A.D."/>
            <person name="Gui C."/>
            <person name="Meng S."/>
            <person name="Li G."/>
            <person name="Viehrig K."/>
            <person name="Ye F."/>
            <person name="Su P."/>
            <person name="Kiefer A.F."/>
            <person name="Nichols A."/>
            <person name="Cepeda A.J."/>
            <person name="Yan W."/>
            <person name="Fan B."/>
            <person name="Jiang Y."/>
            <person name="Adhikari A."/>
            <person name="Zheng C.-J."/>
            <person name="Schuster L."/>
            <person name="Cowan T.M."/>
            <person name="Smanski M.J."/>
            <person name="Chevrette M.G."/>
            <person name="De Carvalho L.P.S."/>
            <person name="Shen B."/>
        </authorList>
    </citation>
    <scope>NUCLEOTIDE SEQUENCE [LARGE SCALE GENOMIC DNA]</scope>
    <source>
        <strain evidence="2 3">NPDC019708</strain>
    </source>
</reference>
<dbReference type="InterPro" id="IPR036928">
    <property type="entry name" value="AS_sf"/>
</dbReference>
<dbReference type="InterPro" id="IPR023631">
    <property type="entry name" value="Amidase_dom"/>
</dbReference>
<dbReference type="Proteomes" id="UP001550628">
    <property type="component" value="Unassembled WGS sequence"/>
</dbReference>
<name>A0ABV2WHU1_9NOCA</name>
<dbReference type="PANTHER" id="PTHR11895:SF151">
    <property type="entry name" value="GLUTAMYL-TRNA(GLN) AMIDOTRANSFERASE SUBUNIT A"/>
    <property type="match status" value="1"/>
</dbReference>
<evidence type="ECO:0000313" key="3">
    <source>
        <dbReference type="Proteomes" id="UP001550628"/>
    </source>
</evidence>